<dbReference type="InterPro" id="IPR023352">
    <property type="entry name" value="MAPEG-like_dom_sf"/>
</dbReference>
<evidence type="ECO:0008006" key="7">
    <source>
        <dbReference type="Google" id="ProtNLM"/>
    </source>
</evidence>
<reference evidence="6" key="1">
    <citation type="submission" date="2009-01" db="EMBL/GenBank/DDBJ databases">
        <title>Complete sequence of chromosome Cyanothece sp. PCC 7425.</title>
        <authorList>
            <consortium name="US DOE Joint Genome Institute"/>
            <person name="Lucas S."/>
            <person name="Copeland A."/>
            <person name="Lapidus A."/>
            <person name="Glavina del Rio T."/>
            <person name="Dalin E."/>
            <person name="Tice H."/>
            <person name="Bruce D."/>
            <person name="Goodwin L."/>
            <person name="Pitluck S."/>
            <person name="Sims D."/>
            <person name="Meineke L."/>
            <person name="Brettin T."/>
            <person name="Detter J.C."/>
            <person name="Han C."/>
            <person name="Larimer F."/>
            <person name="Land M."/>
            <person name="Hauser L."/>
            <person name="Kyrpides N."/>
            <person name="Ovchinnikova G."/>
            <person name="Liberton M."/>
            <person name="Stoeckel J."/>
            <person name="Banerjee A."/>
            <person name="Singh A."/>
            <person name="Page L."/>
            <person name="Sato H."/>
            <person name="Zhao L."/>
            <person name="Sherman L."/>
            <person name="Pakrasi H."/>
            <person name="Richardson P."/>
        </authorList>
    </citation>
    <scope>NUCLEOTIDE SEQUENCE</scope>
    <source>
        <strain evidence="6">PCC 7425</strain>
    </source>
</reference>
<evidence type="ECO:0000256" key="2">
    <source>
        <dbReference type="ARBA" id="ARBA00022692"/>
    </source>
</evidence>
<dbReference type="HOGENOM" id="CLU_149787_0_0_3"/>
<feature type="transmembrane region" description="Helical" evidence="5">
    <location>
        <begin position="6"/>
        <end position="26"/>
    </location>
</feature>
<dbReference type="InterPro" id="IPR001129">
    <property type="entry name" value="Membr-assoc_MAPEG"/>
</dbReference>
<sequence length="139" mass="15516">MSIPVWVLLGFAGWTLLTLLSTIGLYRWSRILTGKAEIKEFPADVPHGSDWYRRAMRAHANCVENLPVYTAIVVAILASGVQSPVLDRLASVLLIGRVLQTTIHIGFEPTNTTVSLRFACFFVQLICMFWMGIFIAIYG</sequence>
<keyword evidence="3 5" id="KW-1133">Transmembrane helix</keyword>
<organism evidence="6">
    <name type="scientific">Cyanothece sp. (strain PCC 7425 / ATCC 29141)</name>
    <dbReference type="NCBI Taxonomy" id="395961"/>
    <lineage>
        <taxon>Bacteria</taxon>
        <taxon>Bacillati</taxon>
        <taxon>Cyanobacteriota</taxon>
        <taxon>Cyanophyceae</taxon>
        <taxon>Gomontiellales</taxon>
        <taxon>Cyanothecaceae</taxon>
        <taxon>Cyanothece</taxon>
    </lineage>
</organism>
<dbReference type="eggNOG" id="COG3686">
    <property type="taxonomic scope" value="Bacteria"/>
</dbReference>
<evidence type="ECO:0000313" key="6">
    <source>
        <dbReference type="EMBL" id="ACL45283.1"/>
    </source>
</evidence>
<name>B8HL51_CYAP4</name>
<accession>B8HL51</accession>
<keyword evidence="2 5" id="KW-0812">Transmembrane</keyword>
<dbReference type="STRING" id="395961.Cyan7425_2943"/>
<feature type="transmembrane region" description="Helical" evidence="5">
    <location>
        <begin position="66"/>
        <end position="83"/>
    </location>
</feature>
<dbReference type="EMBL" id="CP001344">
    <property type="protein sequence ID" value="ACL45283.1"/>
    <property type="molecule type" value="Genomic_DNA"/>
</dbReference>
<evidence type="ECO:0000256" key="5">
    <source>
        <dbReference type="SAM" id="Phobius"/>
    </source>
</evidence>
<dbReference type="KEGG" id="cyn:Cyan7425_2943"/>
<dbReference type="Gene3D" id="1.20.120.550">
    <property type="entry name" value="Membrane associated eicosanoid/glutathione metabolism-like domain"/>
    <property type="match status" value="1"/>
</dbReference>
<protein>
    <recommendedName>
        <fullName evidence="7">MAPEG family protein</fullName>
    </recommendedName>
</protein>
<dbReference type="GO" id="GO:0016020">
    <property type="term" value="C:membrane"/>
    <property type="evidence" value="ECO:0007669"/>
    <property type="project" value="UniProtKB-SubCell"/>
</dbReference>
<proteinExistence type="predicted"/>
<dbReference type="OrthoDB" id="457438at2"/>
<feature type="transmembrane region" description="Helical" evidence="5">
    <location>
        <begin position="119"/>
        <end position="138"/>
    </location>
</feature>
<gene>
    <name evidence="6" type="ordered locus">Cyan7425_2943</name>
</gene>
<dbReference type="Pfam" id="PF01124">
    <property type="entry name" value="MAPEG"/>
    <property type="match status" value="1"/>
</dbReference>
<comment type="subcellular location">
    <subcellularLocation>
        <location evidence="1">Membrane</location>
    </subcellularLocation>
</comment>
<evidence type="ECO:0000256" key="3">
    <source>
        <dbReference type="ARBA" id="ARBA00022989"/>
    </source>
</evidence>
<evidence type="ECO:0000256" key="4">
    <source>
        <dbReference type="ARBA" id="ARBA00023136"/>
    </source>
</evidence>
<dbReference type="SUPFAM" id="SSF161084">
    <property type="entry name" value="MAPEG domain-like"/>
    <property type="match status" value="1"/>
</dbReference>
<dbReference type="AlphaFoldDB" id="B8HL51"/>
<evidence type="ECO:0000256" key="1">
    <source>
        <dbReference type="ARBA" id="ARBA00004370"/>
    </source>
</evidence>
<keyword evidence="4 5" id="KW-0472">Membrane</keyword>